<accession>A0A371DRK0</accession>
<dbReference type="AlphaFoldDB" id="A0A371DRK0"/>
<protein>
    <submittedName>
        <fullName evidence="2">Uncharacterized protein</fullName>
    </submittedName>
</protein>
<keyword evidence="3" id="KW-1185">Reference proteome</keyword>
<proteinExistence type="predicted"/>
<feature type="region of interest" description="Disordered" evidence="1">
    <location>
        <begin position="1"/>
        <end position="63"/>
    </location>
</feature>
<name>A0A371DRK0_9APHY</name>
<dbReference type="EMBL" id="KZ857383">
    <property type="protein sequence ID" value="RDX55155.1"/>
    <property type="molecule type" value="Genomic_DNA"/>
</dbReference>
<evidence type="ECO:0000256" key="1">
    <source>
        <dbReference type="SAM" id="MobiDB-lite"/>
    </source>
</evidence>
<evidence type="ECO:0000313" key="2">
    <source>
        <dbReference type="EMBL" id="RDX55155.1"/>
    </source>
</evidence>
<gene>
    <name evidence="2" type="ORF">OH76DRAFT_871369</name>
</gene>
<evidence type="ECO:0000313" key="3">
    <source>
        <dbReference type="Proteomes" id="UP000256964"/>
    </source>
</evidence>
<sequence length="195" mass="21002">MSRTLSLQERRDERNRPNHRRTRSAGTFPISASTSEAPSRTRGARGHASRRSDPVSLSTPELLQRSGEAVRYPAIPVPTAVPPGLTIGRGPAVPSNGERVDNPPPPRAPIWDVPLFEDGRRAATNVNTGGEGNHAGGGRPPDPPRGFLGKLLELLGYAGQDAKARRALVSLVFAQLWWFAQVRLALSDVPSRGTL</sequence>
<organism evidence="2 3">
    <name type="scientific">Lentinus brumalis</name>
    <dbReference type="NCBI Taxonomy" id="2498619"/>
    <lineage>
        <taxon>Eukaryota</taxon>
        <taxon>Fungi</taxon>
        <taxon>Dikarya</taxon>
        <taxon>Basidiomycota</taxon>
        <taxon>Agaricomycotina</taxon>
        <taxon>Agaricomycetes</taxon>
        <taxon>Polyporales</taxon>
        <taxon>Polyporaceae</taxon>
        <taxon>Lentinus</taxon>
    </lineage>
</organism>
<dbReference type="STRING" id="139420.A0A371DRK0"/>
<reference evidence="2 3" key="1">
    <citation type="journal article" date="2018" name="Biotechnol. Biofuels">
        <title>Integrative visual omics of the white-rot fungus Polyporus brumalis exposes the biotechnological potential of its oxidative enzymes for delignifying raw plant biomass.</title>
        <authorList>
            <person name="Miyauchi S."/>
            <person name="Rancon A."/>
            <person name="Drula E."/>
            <person name="Hage H."/>
            <person name="Chaduli D."/>
            <person name="Favel A."/>
            <person name="Grisel S."/>
            <person name="Henrissat B."/>
            <person name="Herpoel-Gimbert I."/>
            <person name="Ruiz-Duenas F.J."/>
            <person name="Chevret D."/>
            <person name="Hainaut M."/>
            <person name="Lin J."/>
            <person name="Wang M."/>
            <person name="Pangilinan J."/>
            <person name="Lipzen A."/>
            <person name="Lesage-Meessen L."/>
            <person name="Navarro D."/>
            <person name="Riley R."/>
            <person name="Grigoriev I.V."/>
            <person name="Zhou S."/>
            <person name="Raouche S."/>
            <person name="Rosso M.N."/>
        </authorList>
    </citation>
    <scope>NUCLEOTIDE SEQUENCE [LARGE SCALE GENOMIC DNA]</scope>
    <source>
        <strain evidence="2 3">BRFM 1820</strain>
    </source>
</reference>
<dbReference type="Proteomes" id="UP000256964">
    <property type="component" value="Unassembled WGS sequence"/>
</dbReference>